<evidence type="ECO:0000256" key="7">
    <source>
        <dbReference type="SAM" id="Phobius"/>
    </source>
</evidence>
<keyword evidence="4 7" id="KW-0812">Transmembrane</keyword>
<dbReference type="GO" id="GO:0000329">
    <property type="term" value="C:fungal-type vacuole membrane"/>
    <property type="evidence" value="ECO:0007669"/>
    <property type="project" value="TreeGrafter"/>
</dbReference>
<organism evidence="8 9">
    <name type="scientific">Glarea lozoyensis (strain ATCC 20868 / MF5171)</name>
    <dbReference type="NCBI Taxonomy" id="1116229"/>
    <lineage>
        <taxon>Eukaryota</taxon>
        <taxon>Fungi</taxon>
        <taxon>Dikarya</taxon>
        <taxon>Ascomycota</taxon>
        <taxon>Pezizomycotina</taxon>
        <taxon>Leotiomycetes</taxon>
        <taxon>Helotiales</taxon>
        <taxon>Helotiaceae</taxon>
        <taxon>Glarea</taxon>
    </lineage>
</organism>
<feature type="transmembrane region" description="Helical" evidence="7">
    <location>
        <begin position="243"/>
        <end position="265"/>
    </location>
</feature>
<gene>
    <name evidence="8" type="ORF">GLAREA_12432</name>
</gene>
<evidence type="ECO:0000256" key="5">
    <source>
        <dbReference type="ARBA" id="ARBA00022989"/>
    </source>
</evidence>
<dbReference type="PANTHER" id="PTHR10332:SF88">
    <property type="entry name" value="EQUILIBRATIVE NUCLEOSIDE TRANSPORTER 1, ISOFORM A"/>
    <property type="match status" value="1"/>
</dbReference>
<evidence type="ECO:0000256" key="6">
    <source>
        <dbReference type="ARBA" id="ARBA00023136"/>
    </source>
</evidence>
<feature type="transmembrane region" description="Helical" evidence="7">
    <location>
        <begin position="57"/>
        <end position="77"/>
    </location>
</feature>
<feature type="transmembrane region" description="Helical" evidence="7">
    <location>
        <begin position="157"/>
        <end position="177"/>
    </location>
</feature>
<keyword evidence="9" id="KW-1185">Reference proteome</keyword>
<evidence type="ECO:0000313" key="8">
    <source>
        <dbReference type="EMBL" id="EPE31676.1"/>
    </source>
</evidence>
<keyword evidence="3" id="KW-0813">Transport</keyword>
<dbReference type="GO" id="GO:0005886">
    <property type="term" value="C:plasma membrane"/>
    <property type="evidence" value="ECO:0007669"/>
    <property type="project" value="TreeGrafter"/>
</dbReference>
<dbReference type="SUPFAM" id="SSF103473">
    <property type="entry name" value="MFS general substrate transporter"/>
    <property type="match status" value="1"/>
</dbReference>
<keyword evidence="5 7" id="KW-1133">Transmembrane helix</keyword>
<keyword evidence="6 7" id="KW-0472">Membrane</keyword>
<accession>S3DI11</accession>
<dbReference type="KEGG" id="glz:GLAREA_12432"/>
<dbReference type="eggNOG" id="KOG1479">
    <property type="taxonomic scope" value="Eukaryota"/>
</dbReference>
<comment type="similarity">
    <text evidence="2">Belongs to the SLC29A/ENT transporter (TC 2.A.57) family.</text>
</comment>
<feature type="transmembrane region" description="Helical" evidence="7">
    <location>
        <begin position="303"/>
        <end position="324"/>
    </location>
</feature>
<dbReference type="PIRSF" id="PIRSF016379">
    <property type="entry name" value="ENT"/>
    <property type="match status" value="1"/>
</dbReference>
<proteinExistence type="inferred from homology"/>
<evidence type="ECO:0000256" key="3">
    <source>
        <dbReference type="ARBA" id="ARBA00022448"/>
    </source>
</evidence>
<comment type="subcellular location">
    <subcellularLocation>
        <location evidence="1">Membrane</location>
        <topology evidence="1">Multi-pass membrane protein</topology>
    </subcellularLocation>
</comment>
<protein>
    <submittedName>
        <fullName evidence="8">MFS general substrate transporter</fullName>
    </submittedName>
</protein>
<dbReference type="Proteomes" id="UP000016922">
    <property type="component" value="Unassembled WGS sequence"/>
</dbReference>
<dbReference type="RefSeq" id="XP_008081405.1">
    <property type="nucleotide sequence ID" value="XM_008083214.1"/>
</dbReference>
<dbReference type="AlphaFoldDB" id="S3DI11"/>
<evidence type="ECO:0000256" key="1">
    <source>
        <dbReference type="ARBA" id="ARBA00004141"/>
    </source>
</evidence>
<dbReference type="GO" id="GO:0034257">
    <property type="term" value="F:nicotinamide riboside transmembrane transporter activity"/>
    <property type="evidence" value="ECO:0007669"/>
    <property type="project" value="TreeGrafter"/>
</dbReference>
<sequence>MEHHSTMGRIRELINKPNEEQEYEPLDDDSSEYEDDDVRRAVLIVPDYEYTEEPFSWFEYCIFFLLGISMLWAWNMFLAAAPYFQARFAGNDTILNSFQSAITSVSCVTNMSSMLILAHIQHKANYPKRILTALVLNLIVFTLLCLSTRVLRDVSAVPYFAFTLIMVFSTSIATGLAQNGGFAFASSYGRKEYISAILTGQAVAGVLPSAAQIVSVLISPAPDKTADEQTSAKLEAAAATDSAFVYFLTATIISVITIITVLPVIRKYRHTLEFKMMSSMASIDEAEQAARKSVTFMQLYKKLYWLTASVFLCFAITMFFPVFTPKVLSIIPEDEAPRLFQPSVYIPLAFLVWNVGDLVGRITITIKFFVVRKGPILLVAAILRAGFLPLYLLCNIRGKGAVIKSDTFYLFGVQFLFGATNGWLSSLCMTEAGEKVTEGEREATGGFMALNLVAGLTVGSLLSFAVGNV</sequence>
<reference evidence="8 9" key="1">
    <citation type="journal article" date="2013" name="BMC Genomics">
        <title>Genomics-driven discovery of the pneumocandin biosynthetic gene cluster in the fungus Glarea lozoyensis.</title>
        <authorList>
            <person name="Chen L."/>
            <person name="Yue Q."/>
            <person name="Zhang X."/>
            <person name="Xiang M."/>
            <person name="Wang C."/>
            <person name="Li S."/>
            <person name="Che Y."/>
            <person name="Ortiz-Lopez F.J."/>
            <person name="Bills G.F."/>
            <person name="Liu X."/>
            <person name="An Z."/>
        </authorList>
    </citation>
    <scope>NUCLEOTIDE SEQUENCE [LARGE SCALE GENOMIC DNA]</scope>
    <source>
        <strain evidence="9">ATCC 20868 / MF5171</strain>
    </source>
</reference>
<feature type="transmembrane region" description="Helical" evidence="7">
    <location>
        <begin position="376"/>
        <end position="393"/>
    </location>
</feature>
<dbReference type="OMA" id="GSPWTTK"/>
<dbReference type="OrthoDB" id="46396at2759"/>
<feature type="transmembrane region" description="Helical" evidence="7">
    <location>
        <begin position="130"/>
        <end position="151"/>
    </location>
</feature>
<dbReference type="GeneID" id="19471473"/>
<feature type="transmembrane region" description="Helical" evidence="7">
    <location>
        <begin position="445"/>
        <end position="466"/>
    </location>
</feature>
<evidence type="ECO:0000256" key="2">
    <source>
        <dbReference type="ARBA" id="ARBA00007965"/>
    </source>
</evidence>
<name>S3DI11_GLAL2</name>
<dbReference type="EMBL" id="KE145361">
    <property type="protein sequence ID" value="EPE31676.1"/>
    <property type="molecule type" value="Genomic_DNA"/>
</dbReference>
<dbReference type="STRING" id="1116229.S3DI11"/>
<evidence type="ECO:0000256" key="4">
    <source>
        <dbReference type="ARBA" id="ARBA00022692"/>
    </source>
</evidence>
<dbReference type="HOGENOM" id="CLU_021611_3_0_1"/>
<feature type="transmembrane region" description="Helical" evidence="7">
    <location>
        <begin position="197"/>
        <end position="218"/>
    </location>
</feature>
<evidence type="ECO:0000313" key="9">
    <source>
        <dbReference type="Proteomes" id="UP000016922"/>
    </source>
</evidence>
<feature type="transmembrane region" description="Helical" evidence="7">
    <location>
        <begin position="408"/>
        <end position="424"/>
    </location>
</feature>
<feature type="transmembrane region" description="Helical" evidence="7">
    <location>
        <begin position="97"/>
        <end position="118"/>
    </location>
</feature>
<dbReference type="InterPro" id="IPR002259">
    <property type="entry name" value="Eqnu_transpt"/>
</dbReference>
<dbReference type="Pfam" id="PF01733">
    <property type="entry name" value="Nucleoside_tran"/>
    <property type="match status" value="1"/>
</dbReference>
<dbReference type="PANTHER" id="PTHR10332">
    <property type="entry name" value="EQUILIBRATIVE NUCLEOSIDE TRANSPORTER"/>
    <property type="match status" value="1"/>
</dbReference>
<dbReference type="PRINTS" id="PR01130">
    <property type="entry name" value="DERENTRNSPRT"/>
</dbReference>
<dbReference type="InterPro" id="IPR036259">
    <property type="entry name" value="MFS_trans_sf"/>
</dbReference>
<dbReference type="GO" id="GO:0015205">
    <property type="term" value="F:nucleobase transmembrane transporter activity"/>
    <property type="evidence" value="ECO:0007669"/>
    <property type="project" value="TreeGrafter"/>
</dbReference>